<feature type="coiled-coil region" evidence="1">
    <location>
        <begin position="415"/>
        <end position="442"/>
    </location>
</feature>
<evidence type="ECO:0000256" key="1">
    <source>
        <dbReference type="SAM" id="Coils"/>
    </source>
</evidence>
<dbReference type="EMBL" id="QGDO01000001">
    <property type="protein sequence ID" value="PWJ44679.1"/>
    <property type="molecule type" value="Genomic_DNA"/>
</dbReference>
<dbReference type="InterPro" id="IPR027417">
    <property type="entry name" value="P-loop_NTPase"/>
</dbReference>
<evidence type="ECO:0000313" key="2">
    <source>
        <dbReference type="EMBL" id="PWJ44679.1"/>
    </source>
</evidence>
<keyword evidence="1" id="KW-0175">Coiled coil</keyword>
<dbReference type="Proteomes" id="UP000245535">
    <property type="component" value="Unassembled WGS sequence"/>
</dbReference>
<name>A0A315ZHK4_SEDFL</name>
<protein>
    <recommendedName>
        <fullName evidence="4">Dynein-related subfamily AAA family protein</fullName>
    </recommendedName>
</protein>
<dbReference type="RefSeq" id="WP_109616154.1">
    <property type="nucleotide sequence ID" value="NZ_QGDO01000001.1"/>
</dbReference>
<accession>A0A315ZHK4</accession>
<dbReference type="AlphaFoldDB" id="A0A315ZHK4"/>
<dbReference type="SUPFAM" id="SSF52540">
    <property type="entry name" value="P-loop containing nucleoside triphosphate hydrolases"/>
    <property type="match status" value="1"/>
</dbReference>
<keyword evidence="3" id="KW-1185">Reference proteome</keyword>
<feature type="coiled-coil region" evidence="1">
    <location>
        <begin position="331"/>
        <end position="390"/>
    </location>
</feature>
<reference evidence="2 3" key="1">
    <citation type="submission" date="2018-03" db="EMBL/GenBank/DDBJ databases">
        <title>Genomic Encyclopedia of Archaeal and Bacterial Type Strains, Phase II (KMG-II): from individual species to whole genera.</title>
        <authorList>
            <person name="Goeker M."/>
        </authorList>
    </citation>
    <scope>NUCLEOTIDE SEQUENCE [LARGE SCALE GENOMIC DNA]</scope>
    <source>
        <strain evidence="2 3">DSM 28229</strain>
    </source>
</reference>
<sequence length="853" mass="99884">MQIENIKVVFDNQKSSDLEARLGEDQYIVAVQDPQNRRSTKKFLIPLFYYDGYEWEKIDTNSLGERIFIASSPQILEADFSFDEFIKITHLKTNTKWTNDKKYNLDNSLTKYITHIDNKNNHLYEESIIDIVKGRLEIDRHLFYPNRNFYNLVQDIYVKQSKRFFIESEEGVIMGPFTGLQTNPEDKSIRVSGGIRHEIEVFDLPDYAFLELQTDLKGPKRKVIKSYTDIEIYVKDRLDFLTREELFDWVNTQLSDKDKLESVRELWDTITSNSKVGNVSSRFKRLENLFENTQNSYDGMESLIQTLANNEYFTSSLGELPRKKIEMEKALYDLKNLKKLEEKEIQKLDEALENQKAELEKFISYEESKREELRKEREELIEREIKEGQQKLEWIQSELEQKGEQLEVYQLHQKKAEIAQEIESLRTDKNEIQQSIELLKKDFIDTQQQTGRLLHDLVKTKTHFDLITARTEVEASEGVTRPKRFTVEGEKVKDLKELVNLTHQAFQQSGRQYSEHFIANLLISTHQNNLTLFWGLPGTGKTTLCRMLMQMLAPTERQLQIPVARGWTSQKDLVGFANPISKRFHRSASGLYDLLKQLDGEFKEEWYWDTPYAYTLLDEANLSPLEHYWAMFYNHADSVVNNKDGLVLQLGNGEEIHYANNLRFLGTINMDRTTEDLSPRMLDRANIIRLDLPSNMQLSPINDYQGEPLSITMQQILQFFNLQDFKTVTGGQTVKFNDIEVEDKFNYVVKQLSKIGVQISPRVKMSIISYCNVAQSVMAEQFRPLDYCIAQRLLTKIDVQGSHAVHTLRNLLDFINDFALKDSRASQILSKIIEKGEREGYSHNYFNYFMLDR</sequence>
<evidence type="ECO:0008006" key="4">
    <source>
        <dbReference type="Google" id="ProtNLM"/>
    </source>
</evidence>
<proteinExistence type="predicted"/>
<dbReference type="OrthoDB" id="9781481at2"/>
<evidence type="ECO:0000313" key="3">
    <source>
        <dbReference type="Proteomes" id="UP000245535"/>
    </source>
</evidence>
<dbReference type="Gene3D" id="3.40.50.300">
    <property type="entry name" value="P-loop containing nucleotide triphosphate hydrolases"/>
    <property type="match status" value="1"/>
</dbReference>
<comment type="caution">
    <text evidence="2">The sequence shown here is derived from an EMBL/GenBank/DDBJ whole genome shotgun (WGS) entry which is preliminary data.</text>
</comment>
<gene>
    <name evidence="2" type="ORF">BC781_1011050</name>
</gene>
<organism evidence="2 3">
    <name type="scientific">Sediminitomix flava</name>
    <dbReference type="NCBI Taxonomy" id="379075"/>
    <lineage>
        <taxon>Bacteria</taxon>
        <taxon>Pseudomonadati</taxon>
        <taxon>Bacteroidota</taxon>
        <taxon>Cytophagia</taxon>
        <taxon>Cytophagales</taxon>
        <taxon>Flammeovirgaceae</taxon>
        <taxon>Sediminitomix</taxon>
    </lineage>
</organism>